<feature type="non-terminal residue" evidence="9">
    <location>
        <position position="323"/>
    </location>
</feature>
<evidence type="ECO:0000256" key="5">
    <source>
        <dbReference type="ARBA" id="ARBA00023136"/>
    </source>
</evidence>
<dbReference type="InterPro" id="IPR036259">
    <property type="entry name" value="MFS_trans_sf"/>
</dbReference>
<organism evidence="9">
    <name type="scientific">hydrothermal vent metagenome</name>
    <dbReference type="NCBI Taxonomy" id="652676"/>
    <lineage>
        <taxon>unclassified sequences</taxon>
        <taxon>metagenomes</taxon>
        <taxon>ecological metagenomes</taxon>
    </lineage>
</organism>
<feature type="transmembrane region" description="Helical" evidence="7">
    <location>
        <begin position="125"/>
        <end position="147"/>
    </location>
</feature>
<feature type="region of interest" description="Disordered" evidence="6">
    <location>
        <begin position="221"/>
        <end position="323"/>
    </location>
</feature>
<feature type="compositionally biased region" description="Polar residues" evidence="6">
    <location>
        <begin position="221"/>
        <end position="231"/>
    </location>
</feature>
<feature type="region of interest" description="Disordered" evidence="6">
    <location>
        <begin position="1"/>
        <end position="45"/>
    </location>
</feature>
<dbReference type="AlphaFoldDB" id="A0A3B0V458"/>
<evidence type="ECO:0000256" key="6">
    <source>
        <dbReference type="SAM" id="MobiDB-lite"/>
    </source>
</evidence>
<evidence type="ECO:0000256" key="2">
    <source>
        <dbReference type="ARBA" id="ARBA00022475"/>
    </source>
</evidence>
<accession>A0A3B0V458</accession>
<protein>
    <recommendedName>
        <fullName evidence="8">DNA translocase FtsK 4TM region domain-containing protein</fullName>
    </recommendedName>
</protein>
<proteinExistence type="predicted"/>
<keyword evidence="4 7" id="KW-1133">Transmembrane helix</keyword>
<evidence type="ECO:0000256" key="7">
    <source>
        <dbReference type="SAM" id="Phobius"/>
    </source>
</evidence>
<dbReference type="EMBL" id="UOEU01000256">
    <property type="protein sequence ID" value="VAW31599.1"/>
    <property type="molecule type" value="Genomic_DNA"/>
</dbReference>
<keyword evidence="5 7" id="KW-0472">Membrane</keyword>
<dbReference type="InterPro" id="IPR025199">
    <property type="entry name" value="FtsK_4TM"/>
</dbReference>
<feature type="compositionally biased region" description="Basic residues" evidence="6">
    <location>
        <begin position="25"/>
        <end position="45"/>
    </location>
</feature>
<gene>
    <name evidence="9" type="ORF">MNBD_CHLOROFLEXI01-2733</name>
</gene>
<keyword evidence="3 7" id="KW-0812">Transmembrane</keyword>
<evidence type="ECO:0000256" key="1">
    <source>
        <dbReference type="ARBA" id="ARBA00004651"/>
    </source>
</evidence>
<evidence type="ECO:0000256" key="3">
    <source>
        <dbReference type="ARBA" id="ARBA00022692"/>
    </source>
</evidence>
<feature type="compositionally biased region" description="Basic residues" evidence="6">
    <location>
        <begin position="286"/>
        <end position="295"/>
    </location>
</feature>
<keyword evidence="2" id="KW-1003">Cell membrane</keyword>
<feature type="domain" description="DNA translocase FtsK 4TM region" evidence="8">
    <location>
        <begin position="80"/>
        <end position="204"/>
    </location>
</feature>
<feature type="transmembrane region" description="Helical" evidence="7">
    <location>
        <begin position="93"/>
        <end position="113"/>
    </location>
</feature>
<evidence type="ECO:0000256" key="4">
    <source>
        <dbReference type="ARBA" id="ARBA00022989"/>
    </source>
</evidence>
<evidence type="ECO:0000313" key="9">
    <source>
        <dbReference type="EMBL" id="VAW31599.1"/>
    </source>
</evidence>
<dbReference type="Pfam" id="PF13491">
    <property type="entry name" value="FtsK_4TM"/>
    <property type="match status" value="1"/>
</dbReference>
<sequence length="323" mass="34716">MAKRKTTTRKTKAKPRTTRGGTGKRTPRKRIPSKRKPTPRKKTRKSVSFNVAQKALMVGILVIFVTVILVLSLLSPNQGQLTSALAGLMRRTFGWGSVILPLITGGIGLYLVLWGMEQPPEVPTYRLTGAGLLYLALEGFASLTLLVLNNEFFDPWTIAQAEKGGGYFGGLVASVLMTAVGNLGAIFTLTVLAIIGTILLSGVTRDDMGRFLQALFQKRPSTANTTAQTQRDIPINTGRPKRMPTRDPLQPRLIPEAAEAKAAKETAASASDLSRRSGQAVPKPTKPPRKGRGAQRKAAPEQAETPTIVTPVFLGNNGRSPAA</sequence>
<dbReference type="SUPFAM" id="SSF103473">
    <property type="entry name" value="MFS general substrate transporter"/>
    <property type="match status" value="1"/>
</dbReference>
<feature type="transmembrane region" description="Helical" evidence="7">
    <location>
        <begin position="51"/>
        <end position="73"/>
    </location>
</feature>
<dbReference type="GO" id="GO:0005886">
    <property type="term" value="C:plasma membrane"/>
    <property type="evidence" value="ECO:0007669"/>
    <property type="project" value="UniProtKB-SubCell"/>
</dbReference>
<name>A0A3B0V458_9ZZZZ</name>
<feature type="transmembrane region" description="Helical" evidence="7">
    <location>
        <begin position="167"/>
        <end position="200"/>
    </location>
</feature>
<evidence type="ECO:0000259" key="8">
    <source>
        <dbReference type="Pfam" id="PF13491"/>
    </source>
</evidence>
<feature type="compositionally biased region" description="Basic residues" evidence="6">
    <location>
        <begin position="1"/>
        <end position="17"/>
    </location>
</feature>
<reference evidence="9" key="1">
    <citation type="submission" date="2018-06" db="EMBL/GenBank/DDBJ databases">
        <authorList>
            <person name="Zhirakovskaya E."/>
        </authorList>
    </citation>
    <scope>NUCLEOTIDE SEQUENCE</scope>
</reference>
<comment type="subcellular location">
    <subcellularLocation>
        <location evidence="1">Cell membrane</location>
        <topology evidence="1">Multi-pass membrane protein</topology>
    </subcellularLocation>
</comment>